<dbReference type="EMBL" id="JASPKZ010007836">
    <property type="protein sequence ID" value="KAJ9581905.1"/>
    <property type="molecule type" value="Genomic_DNA"/>
</dbReference>
<feature type="transmembrane region" description="Helical" evidence="1">
    <location>
        <begin position="39"/>
        <end position="57"/>
    </location>
</feature>
<dbReference type="Proteomes" id="UP001233999">
    <property type="component" value="Unassembled WGS sequence"/>
</dbReference>
<name>A0AAD8E938_DIPPU</name>
<feature type="non-terminal residue" evidence="2">
    <location>
        <position position="78"/>
    </location>
</feature>
<protein>
    <submittedName>
        <fullName evidence="2">Uncharacterized protein</fullName>
    </submittedName>
</protein>
<keyword evidence="1" id="KW-0472">Membrane</keyword>
<reference evidence="2" key="2">
    <citation type="submission" date="2023-05" db="EMBL/GenBank/DDBJ databases">
        <authorList>
            <person name="Fouks B."/>
        </authorList>
    </citation>
    <scope>NUCLEOTIDE SEQUENCE</scope>
    <source>
        <strain evidence="2">Stay&amp;Tobe</strain>
        <tissue evidence="2">Testes</tissue>
    </source>
</reference>
<keyword evidence="3" id="KW-1185">Reference proteome</keyword>
<sequence>PGCIMNSPQRQIFFELKYESLPPRSPCPITVMGGSLDGWLLRLVAAVVCLSLALFVFQAIMCNITSKIGLTEIWFPKV</sequence>
<gene>
    <name evidence="2" type="ORF">L9F63_003764</name>
</gene>
<keyword evidence="1" id="KW-1133">Transmembrane helix</keyword>
<accession>A0AAD8E938</accession>
<evidence type="ECO:0000256" key="1">
    <source>
        <dbReference type="SAM" id="Phobius"/>
    </source>
</evidence>
<comment type="caution">
    <text evidence="2">The sequence shown here is derived from an EMBL/GenBank/DDBJ whole genome shotgun (WGS) entry which is preliminary data.</text>
</comment>
<evidence type="ECO:0000313" key="2">
    <source>
        <dbReference type="EMBL" id="KAJ9581905.1"/>
    </source>
</evidence>
<organism evidence="2 3">
    <name type="scientific">Diploptera punctata</name>
    <name type="common">Pacific beetle cockroach</name>
    <dbReference type="NCBI Taxonomy" id="6984"/>
    <lineage>
        <taxon>Eukaryota</taxon>
        <taxon>Metazoa</taxon>
        <taxon>Ecdysozoa</taxon>
        <taxon>Arthropoda</taxon>
        <taxon>Hexapoda</taxon>
        <taxon>Insecta</taxon>
        <taxon>Pterygota</taxon>
        <taxon>Neoptera</taxon>
        <taxon>Polyneoptera</taxon>
        <taxon>Dictyoptera</taxon>
        <taxon>Blattodea</taxon>
        <taxon>Blaberoidea</taxon>
        <taxon>Blaberidae</taxon>
        <taxon>Diplopterinae</taxon>
        <taxon>Diploptera</taxon>
    </lineage>
</organism>
<feature type="non-terminal residue" evidence="2">
    <location>
        <position position="1"/>
    </location>
</feature>
<proteinExistence type="predicted"/>
<keyword evidence="1" id="KW-0812">Transmembrane</keyword>
<evidence type="ECO:0000313" key="3">
    <source>
        <dbReference type="Proteomes" id="UP001233999"/>
    </source>
</evidence>
<dbReference type="AlphaFoldDB" id="A0AAD8E938"/>
<reference evidence="2" key="1">
    <citation type="journal article" date="2023" name="IScience">
        <title>Live-bearing cockroach genome reveals convergent evolutionary mechanisms linked to viviparity in insects and beyond.</title>
        <authorList>
            <person name="Fouks B."/>
            <person name="Harrison M.C."/>
            <person name="Mikhailova A.A."/>
            <person name="Marchal E."/>
            <person name="English S."/>
            <person name="Carruthers M."/>
            <person name="Jennings E.C."/>
            <person name="Chiamaka E.L."/>
            <person name="Frigard R.A."/>
            <person name="Pippel M."/>
            <person name="Attardo G.M."/>
            <person name="Benoit J.B."/>
            <person name="Bornberg-Bauer E."/>
            <person name="Tobe S.S."/>
        </authorList>
    </citation>
    <scope>NUCLEOTIDE SEQUENCE</scope>
    <source>
        <strain evidence="2">Stay&amp;Tobe</strain>
    </source>
</reference>